<feature type="compositionally biased region" description="Basic and acidic residues" evidence="7">
    <location>
        <begin position="185"/>
        <end position="195"/>
    </location>
</feature>
<name>A0A1B7TD23_9ASCO</name>
<evidence type="ECO:0000256" key="1">
    <source>
        <dbReference type="ARBA" id="ARBA00004608"/>
    </source>
</evidence>
<dbReference type="PANTHER" id="PTHR22761">
    <property type="entry name" value="CHARGED MULTIVESICULAR BODY PROTEIN"/>
    <property type="match status" value="1"/>
</dbReference>
<accession>A0A1B7TD23</accession>
<feature type="compositionally biased region" description="Acidic residues" evidence="7">
    <location>
        <begin position="218"/>
        <end position="228"/>
    </location>
</feature>
<feature type="region of interest" description="Disordered" evidence="7">
    <location>
        <begin position="185"/>
        <end position="238"/>
    </location>
</feature>
<comment type="caution">
    <text evidence="8">The sequence shown here is derived from an EMBL/GenBank/DDBJ whole genome shotgun (WGS) entry which is preliminary data.</text>
</comment>
<dbReference type="GO" id="GO:0005771">
    <property type="term" value="C:multivesicular body"/>
    <property type="evidence" value="ECO:0007669"/>
    <property type="project" value="TreeGrafter"/>
</dbReference>
<evidence type="ECO:0000313" key="8">
    <source>
        <dbReference type="EMBL" id="OBA26623.1"/>
    </source>
</evidence>
<keyword evidence="6" id="KW-0472">Membrane</keyword>
<dbReference type="GO" id="GO:0032511">
    <property type="term" value="P:late endosome to vacuole transport via multivesicular body sorting pathway"/>
    <property type="evidence" value="ECO:0007669"/>
    <property type="project" value="TreeGrafter"/>
</dbReference>
<proteinExistence type="inferred from homology"/>
<evidence type="ECO:0000256" key="6">
    <source>
        <dbReference type="ARBA" id="ARBA00023136"/>
    </source>
</evidence>
<evidence type="ECO:0008006" key="10">
    <source>
        <dbReference type="Google" id="ProtNLM"/>
    </source>
</evidence>
<feature type="compositionally biased region" description="Basic and acidic residues" evidence="7">
    <location>
        <begin position="205"/>
        <end position="217"/>
    </location>
</feature>
<dbReference type="OrthoDB" id="441172at2759"/>
<evidence type="ECO:0000313" key="9">
    <source>
        <dbReference type="Proteomes" id="UP000092321"/>
    </source>
</evidence>
<keyword evidence="5" id="KW-0653">Protein transport</keyword>
<dbReference type="PANTHER" id="PTHR22761:SF5">
    <property type="entry name" value="CHARGED MULTIVESICULAR BODY PROTEIN 6"/>
    <property type="match status" value="1"/>
</dbReference>
<dbReference type="GO" id="GO:0006900">
    <property type="term" value="P:vesicle budding from membrane"/>
    <property type="evidence" value="ECO:0007669"/>
    <property type="project" value="TreeGrafter"/>
</dbReference>
<dbReference type="EMBL" id="LXPE01000015">
    <property type="protein sequence ID" value="OBA26623.1"/>
    <property type="molecule type" value="Genomic_DNA"/>
</dbReference>
<sequence>MGQETSNPKQYKMTKHDKAILELKKSRDNIDKYSQSMFKKIGMERRQVKNIISNKGKNKDGKLSPTDEMKCKSILKRIRYQESLVNKAVQQLMGLEEMILSIDFKQVEMTFMEGLENGNTILKQLNQELSLEKVDDLLDESQEQMAIANEINEVLGEHQINVAGQQIEDEVDLELQDMIKEMEGSVEMKKPDSAVEKLPSVSHLPELEPKKEKLQKEETEEEEEEEEGFKEQRVLIPS</sequence>
<gene>
    <name evidence="8" type="ORF">HANVADRAFT_24706</name>
</gene>
<comment type="similarity">
    <text evidence="2">Belongs to the SNF7 family.</text>
</comment>
<evidence type="ECO:0000256" key="5">
    <source>
        <dbReference type="ARBA" id="ARBA00022927"/>
    </source>
</evidence>
<comment type="subcellular location">
    <subcellularLocation>
        <location evidence="1">Endosome membrane</location>
    </subcellularLocation>
</comment>
<dbReference type="InterPro" id="IPR005024">
    <property type="entry name" value="Snf7_fam"/>
</dbReference>
<dbReference type="Pfam" id="PF03357">
    <property type="entry name" value="Snf7"/>
    <property type="match status" value="1"/>
</dbReference>
<evidence type="ECO:0000256" key="7">
    <source>
        <dbReference type="SAM" id="MobiDB-lite"/>
    </source>
</evidence>
<dbReference type="AlphaFoldDB" id="A0A1B7TD23"/>
<keyword evidence="3" id="KW-0813">Transport</keyword>
<evidence type="ECO:0000256" key="4">
    <source>
        <dbReference type="ARBA" id="ARBA00022753"/>
    </source>
</evidence>
<keyword evidence="9" id="KW-1185">Reference proteome</keyword>
<dbReference type="Proteomes" id="UP000092321">
    <property type="component" value="Unassembled WGS sequence"/>
</dbReference>
<dbReference type="GO" id="GO:0000815">
    <property type="term" value="C:ESCRT III complex"/>
    <property type="evidence" value="ECO:0007669"/>
    <property type="project" value="TreeGrafter"/>
</dbReference>
<evidence type="ECO:0000256" key="2">
    <source>
        <dbReference type="ARBA" id="ARBA00006190"/>
    </source>
</evidence>
<dbReference type="GO" id="GO:0015031">
    <property type="term" value="P:protein transport"/>
    <property type="evidence" value="ECO:0007669"/>
    <property type="project" value="UniProtKB-KW"/>
</dbReference>
<keyword evidence="4" id="KW-0967">Endosome</keyword>
<evidence type="ECO:0000256" key="3">
    <source>
        <dbReference type="ARBA" id="ARBA00022448"/>
    </source>
</evidence>
<organism evidence="8 9">
    <name type="scientific">Hanseniaspora valbyensis NRRL Y-1626</name>
    <dbReference type="NCBI Taxonomy" id="766949"/>
    <lineage>
        <taxon>Eukaryota</taxon>
        <taxon>Fungi</taxon>
        <taxon>Dikarya</taxon>
        <taxon>Ascomycota</taxon>
        <taxon>Saccharomycotina</taxon>
        <taxon>Saccharomycetes</taxon>
        <taxon>Saccharomycodales</taxon>
        <taxon>Saccharomycodaceae</taxon>
        <taxon>Hanseniaspora</taxon>
    </lineage>
</organism>
<reference evidence="9" key="1">
    <citation type="journal article" date="2016" name="Proc. Natl. Acad. Sci. U.S.A.">
        <title>Comparative genomics of biotechnologically important yeasts.</title>
        <authorList>
            <person name="Riley R."/>
            <person name="Haridas S."/>
            <person name="Wolfe K.H."/>
            <person name="Lopes M.R."/>
            <person name="Hittinger C.T."/>
            <person name="Goeker M."/>
            <person name="Salamov A.A."/>
            <person name="Wisecaver J.H."/>
            <person name="Long T.M."/>
            <person name="Calvey C.H."/>
            <person name="Aerts A.L."/>
            <person name="Barry K.W."/>
            <person name="Choi C."/>
            <person name="Clum A."/>
            <person name="Coughlan A.Y."/>
            <person name="Deshpande S."/>
            <person name="Douglass A.P."/>
            <person name="Hanson S.J."/>
            <person name="Klenk H.-P."/>
            <person name="LaButti K.M."/>
            <person name="Lapidus A."/>
            <person name="Lindquist E.A."/>
            <person name="Lipzen A.M."/>
            <person name="Meier-Kolthoff J.P."/>
            <person name="Ohm R.A."/>
            <person name="Otillar R.P."/>
            <person name="Pangilinan J.L."/>
            <person name="Peng Y."/>
            <person name="Rokas A."/>
            <person name="Rosa C.A."/>
            <person name="Scheuner C."/>
            <person name="Sibirny A.A."/>
            <person name="Slot J.C."/>
            <person name="Stielow J.B."/>
            <person name="Sun H."/>
            <person name="Kurtzman C.P."/>
            <person name="Blackwell M."/>
            <person name="Grigoriev I.V."/>
            <person name="Jeffries T.W."/>
        </authorList>
    </citation>
    <scope>NUCLEOTIDE SEQUENCE [LARGE SCALE GENOMIC DNA]</scope>
    <source>
        <strain evidence="9">NRRL Y-1626</strain>
    </source>
</reference>
<protein>
    <recommendedName>
        <fullName evidence="10">Snf7-domain-containing protein</fullName>
    </recommendedName>
</protein>
<feature type="compositionally biased region" description="Basic and acidic residues" evidence="7">
    <location>
        <begin position="229"/>
        <end position="238"/>
    </location>
</feature>